<dbReference type="AlphaFoldDB" id="A0AAV7P0V2"/>
<reference evidence="1" key="1">
    <citation type="journal article" date="2022" name="bioRxiv">
        <title>Sequencing and chromosome-scale assembly of the giantPleurodeles waltlgenome.</title>
        <authorList>
            <person name="Brown T."/>
            <person name="Elewa A."/>
            <person name="Iarovenko S."/>
            <person name="Subramanian E."/>
            <person name="Araus A.J."/>
            <person name="Petzold A."/>
            <person name="Susuki M."/>
            <person name="Suzuki K.-i.T."/>
            <person name="Hayashi T."/>
            <person name="Toyoda A."/>
            <person name="Oliveira C."/>
            <person name="Osipova E."/>
            <person name="Leigh N.D."/>
            <person name="Simon A."/>
            <person name="Yun M.H."/>
        </authorList>
    </citation>
    <scope>NUCLEOTIDE SEQUENCE</scope>
    <source>
        <strain evidence="1">20211129_DDA</strain>
        <tissue evidence="1">Liver</tissue>
    </source>
</reference>
<dbReference type="Gene3D" id="3.30.250.20">
    <property type="entry name" value="L1 transposable element, C-terminal domain"/>
    <property type="match status" value="1"/>
</dbReference>
<keyword evidence="2" id="KW-1185">Reference proteome</keyword>
<organism evidence="1 2">
    <name type="scientific">Pleurodeles waltl</name>
    <name type="common">Iberian ribbed newt</name>
    <dbReference type="NCBI Taxonomy" id="8319"/>
    <lineage>
        <taxon>Eukaryota</taxon>
        <taxon>Metazoa</taxon>
        <taxon>Chordata</taxon>
        <taxon>Craniata</taxon>
        <taxon>Vertebrata</taxon>
        <taxon>Euteleostomi</taxon>
        <taxon>Amphibia</taxon>
        <taxon>Batrachia</taxon>
        <taxon>Caudata</taxon>
        <taxon>Salamandroidea</taxon>
        <taxon>Salamandridae</taxon>
        <taxon>Pleurodelinae</taxon>
        <taxon>Pleurodeles</taxon>
    </lineage>
</organism>
<dbReference type="InterPro" id="IPR042566">
    <property type="entry name" value="L1_C"/>
</dbReference>
<evidence type="ECO:0000313" key="1">
    <source>
        <dbReference type="EMBL" id="KAJ1121926.1"/>
    </source>
</evidence>
<proteinExistence type="predicted"/>
<dbReference type="Proteomes" id="UP001066276">
    <property type="component" value="Chromosome 7"/>
</dbReference>
<evidence type="ECO:0000313" key="2">
    <source>
        <dbReference type="Proteomes" id="UP001066276"/>
    </source>
</evidence>
<name>A0AAV7P0V2_PLEWA</name>
<protein>
    <submittedName>
        <fullName evidence="1">Uncharacterized protein</fullName>
    </submittedName>
</protein>
<gene>
    <name evidence="1" type="ORF">NDU88_000434</name>
</gene>
<dbReference type="EMBL" id="JANPWB010000011">
    <property type="protein sequence ID" value="KAJ1121926.1"/>
    <property type="molecule type" value="Genomic_DNA"/>
</dbReference>
<sequence>MPDRCPNLILRGDPAGVPVVGTGSHNVILAGPQGRHTHSQDFTPHVLEKQKQFIPAKPKLQELKLEYATLSPARLHVTIDEKTKIFSDPKTLQQFLKQQESASGKRRLSTSE</sequence>
<accession>A0AAV7P0V2</accession>
<comment type="caution">
    <text evidence="1">The sequence shown here is derived from an EMBL/GenBank/DDBJ whole genome shotgun (WGS) entry which is preliminary data.</text>
</comment>